<evidence type="ECO:0000256" key="9">
    <source>
        <dbReference type="ARBA" id="ARBA00023125"/>
    </source>
</evidence>
<comment type="subcellular location">
    <subcellularLocation>
        <location evidence="2">Mitochondrion</location>
    </subcellularLocation>
    <subcellularLocation>
        <location evidence="1">Nucleus</location>
    </subcellularLocation>
</comment>
<evidence type="ECO:0000313" key="17">
    <source>
        <dbReference type="Ensembl" id="ENSLLEP00000028613.1"/>
    </source>
</evidence>
<evidence type="ECO:0000256" key="13">
    <source>
        <dbReference type="ARBA" id="ARBA00023242"/>
    </source>
</evidence>
<feature type="domain" description="RRM" evidence="16">
    <location>
        <begin position="127"/>
        <end position="223"/>
    </location>
</feature>
<accession>A0A8C5PW51</accession>
<dbReference type="Pfam" id="PF18694">
    <property type="entry name" value="TDP-43_N"/>
    <property type="match status" value="1"/>
</dbReference>
<dbReference type="Proteomes" id="UP000694569">
    <property type="component" value="Unplaced"/>
</dbReference>
<dbReference type="PANTHER" id="PTHR48033:SF9">
    <property type="entry name" value="TAR DNA-BINDING PROTEIN 43"/>
    <property type="match status" value="1"/>
</dbReference>
<keyword evidence="12" id="KW-0508">mRNA splicing</keyword>
<keyword evidence="8" id="KW-0805">Transcription regulation</keyword>
<evidence type="ECO:0000256" key="1">
    <source>
        <dbReference type="ARBA" id="ARBA00004123"/>
    </source>
</evidence>
<dbReference type="Pfam" id="PF20910">
    <property type="entry name" value="TDP-43_C"/>
    <property type="match status" value="1"/>
</dbReference>
<feature type="compositionally biased region" description="Low complexity" evidence="15">
    <location>
        <begin position="370"/>
        <end position="418"/>
    </location>
</feature>
<dbReference type="SUPFAM" id="SSF54928">
    <property type="entry name" value="RNA-binding domain, RBD"/>
    <property type="match status" value="1"/>
</dbReference>
<keyword evidence="5" id="KW-0507">mRNA processing</keyword>
<dbReference type="InterPro" id="IPR041105">
    <property type="entry name" value="TDP-43_N"/>
</dbReference>
<evidence type="ECO:0000313" key="18">
    <source>
        <dbReference type="Proteomes" id="UP000694569"/>
    </source>
</evidence>
<organism evidence="17 18">
    <name type="scientific">Leptobrachium leishanense</name>
    <name type="common">Leishan spiny toad</name>
    <dbReference type="NCBI Taxonomy" id="445787"/>
    <lineage>
        <taxon>Eukaryota</taxon>
        <taxon>Metazoa</taxon>
        <taxon>Chordata</taxon>
        <taxon>Craniata</taxon>
        <taxon>Vertebrata</taxon>
        <taxon>Euteleostomi</taxon>
        <taxon>Amphibia</taxon>
        <taxon>Batrachia</taxon>
        <taxon>Anura</taxon>
        <taxon>Pelobatoidea</taxon>
        <taxon>Megophryidae</taxon>
        <taxon>Leptobrachium</taxon>
    </lineage>
</organism>
<keyword evidence="4" id="KW-0678">Repressor</keyword>
<evidence type="ECO:0000256" key="12">
    <source>
        <dbReference type="ARBA" id="ARBA00023187"/>
    </source>
</evidence>
<keyword evidence="18" id="KW-1185">Reference proteome</keyword>
<keyword evidence="7 14" id="KW-0694">RNA-binding</keyword>
<reference evidence="17" key="2">
    <citation type="submission" date="2025-09" db="UniProtKB">
        <authorList>
            <consortium name="Ensembl"/>
        </authorList>
    </citation>
    <scope>IDENTIFICATION</scope>
</reference>
<dbReference type="InterPro" id="IPR000504">
    <property type="entry name" value="RRM_dom"/>
</dbReference>
<dbReference type="SMART" id="SM00360">
    <property type="entry name" value="RRM"/>
    <property type="match status" value="2"/>
</dbReference>
<keyword evidence="11" id="KW-0804">Transcription</keyword>
<dbReference type="OrthoDB" id="2020831at2759"/>
<evidence type="ECO:0000256" key="5">
    <source>
        <dbReference type="ARBA" id="ARBA00022664"/>
    </source>
</evidence>
<dbReference type="Pfam" id="PF00076">
    <property type="entry name" value="RRM_1"/>
    <property type="match status" value="2"/>
</dbReference>
<keyword evidence="13" id="KW-0539">Nucleus</keyword>
<feature type="region of interest" description="Disordered" evidence="15">
    <location>
        <begin position="283"/>
        <end position="333"/>
    </location>
</feature>
<protein>
    <recommendedName>
        <fullName evidence="3">TAR DNA-binding protein 43</fullName>
    </recommendedName>
</protein>
<evidence type="ECO:0000256" key="3">
    <source>
        <dbReference type="ARBA" id="ARBA00018889"/>
    </source>
</evidence>
<keyword evidence="6" id="KW-0677">Repeat</keyword>
<evidence type="ECO:0000256" key="4">
    <source>
        <dbReference type="ARBA" id="ARBA00022491"/>
    </source>
</evidence>
<dbReference type="PROSITE" id="PS50102">
    <property type="entry name" value="RRM"/>
    <property type="match status" value="2"/>
</dbReference>
<feature type="compositionally biased region" description="Gly residues" evidence="15">
    <location>
        <begin position="323"/>
        <end position="333"/>
    </location>
</feature>
<dbReference type="AlphaFoldDB" id="A0A8C5PW51"/>
<feature type="compositionally biased region" description="Low complexity" evidence="15">
    <location>
        <begin position="432"/>
        <end position="446"/>
    </location>
</feature>
<dbReference type="InterPro" id="IPR049124">
    <property type="entry name" value="TDP-43_C"/>
</dbReference>
<evidence type="ECO:0000259" key="16">
    <source>
        <dbReference type="PROSITE" id="PS50102"/>
    </source>
</evidence>
<dbReference type="CDD" id="cd12322">
    <property type="entry name" value="RRM2_TDP43"/>
    <property type="match status" value="1"/>
</dbReference>
<reference evidence="17" key="1">
    <citation type="submission" date="2025-08" db="UniProtKB">
        <authorList>
            <consortium name="Ensembl"/>
        </authorList>
    </citation>
    <scope>IDENTIFICATION</scope>
</reference>
<dbReference type="InterPro" id="IPR012677">
    <property type="entry name" value="Nucleotide-bd_a/b_plait_sf"/>
</dbReference>
<evidence type="ECO:0000256" key="7">
    <source>
        <dbReference type="ARBA" id="ARBA00022884"/>
    </source>
</evidence>
<dbReference type="CDD" id="cd19609">
    <property type="entry name" value="NTD_TDP-43"/>
    <property type="match status" value="1"/>
</dbReference>
<feature type="domain" description="RRM" evidence="16">
    <location>
        <begin position="214"/>
        <end position="285"/>
    </location>
</feature>
<evidence type="ECO:0000256" key="14">
    <source>
        <dbReference type="PROSITE-ProRule" id="PRU00176"/>
    </source>
</evidence>
<evidence type="ECO:0000256" key="11">
    <source>
        <dbReference type="ARBA" id="ARBA00023163"/>
    </source>
</evidence>
<sequence>MEMEYIRVAEDENEEPMEIPSEDDGTVLLSTVTAQFPGACGLRYRNPVNQCMRGVRLVEGILHAPESGWGNLIYVVNYPKATAETMKERNPYIQGEKEAAERDNKRKMDETDASSAVKIKRAVTKTSDLIVLGLPWKTTEQDLKDYFSTFGEVIMVQVKKDTKTGHSKGFGFVRFADYETQVKVMSQRHMIDGRWCDCKLPNSKQSPDEPMRSRKVFVGRCTDDMSADELRQFFTQYGEVVDVFIPKPFRAFAFVTFADDQVAQSLCGEDLIIKGVSVHVSTAEPKHNNNRQLERGGGGGGGGRFPGPGFGSQGYPNPRPSGGPLGNNQGGNMGGGGGMNFGAFSINPAMMAAAQAALQSSWGMMGMLASQQNQSGPPGSSQGQGGSQPREQPQGFSSGNNSYGSNSGAIGWGSPNAGSGSGGGGGGGFNGGFSSSMDSKSSGWSM</sequence>
<dbReference type="FunFam" id="3.30.70.330:FF:000098">
    <property type="entry name" value="TAR DNA-binding protein 43"/>
    <property type="match status" value="1"/>
</dbReference>
<feature type="compositionally biased region" description="Gly residues" evidence="15">
    <location>
        <begin position="419"/>
        <end position="431"/>
    </location>
</feature>
<evidence type="ECO:0000256" key="10">
    <source>
        <dbReference type="ARBA" id="ARBA00023128"/>
    </source>
</evidence>
<feature type="region of interest" description="Disordered" evidence="15">
    <location>
        <begin position="369"/>
        <end position="446"/>
    </location>
</feature>
<dbReference type="GO" id="GO:0010468">
    <property type="term" value="P:regulation of gene expression"/>
    <property type="evidence" value="ECO:0007669"/>
    <property type="project" value="TreeGrafter"/>
</dbReference>
<dbReference type="GO" id="GO:0008380">
    <property type="term" value="P:RNA splicing"/>
    <property type="evidence" value="ECO:0007669"/>
    <property type="project" value="UniProtKB-KW"/>
</dbReference>
<evidence type="ECO:0000256" key="6">
    <source>
        <dbReference type="ARBA" id="ARBA00022737"/>
    </source>
</evidence>
<dbReference type="FunFam" id="3.30.70.330:FF:000107">
    <property type="entry name" value="TAR DNA-binding protein 43"/>
    <property type="match status" value="1"/>
</dbReference>
<evidence type="ECO:0000256" key="2">
    <source>
        <dbReference type="ARBA" id="ARBA00004173"/>
    </source>
</evidence>
<dbReference type="GO" id="GO:0000785">
    <property type="term" value="C:chromatin"/>
    <property type="evidence" value="ECO:0007669"/>
    <property type="project" value="TreeGrafter"/>
</dbReference>
<keyword evidence="9" id="KW-0238">DNA-binding</keyword>
<dbReference type="InterPro" id="IPR035979">
    <property type="entry name" value="RBD_domain_sf"/>
</dbReference>
<name>A0A8C5PW51_9ANUR</name>
<evidence type="ECO:0000256" key="8">
    <source>
        <dbReference type="ARBA" id="ARBA00023015"/>
    </source>
</evidence>
<dbReference type="GeneTree" id="ENSGT00940000154343"/>
<keyword evidence="10" id="KW-0496">Mitochondrion</keyword>
<dbReference type="GO" id="GO:0005739">
    <property type="term" value="C:mitochondrion"/>
    <property type="evidence" value="ECO:0007669"/>
    <property type="project" value="UniProtKB-SubCell"/>
</dbReference>
<dbReference type="GO" id="GO:0006397">
    <property type="term" value="P:mRNA processing"/>
    <property type="evidence" value="ECO:0007669"/>
    <property type="project" value="UniProtKB-KW"/>
</dbReference>
<dbReference type="Ensembl" id="ENSLLET00000029725.1">
    <property type="protein sequence ID" value="ENSLLEP00000028613.1"/>
    <property type="gene ID" value="ENSLLEG00000018089.1"/>
</dbReference>
<proteinExistence type="predicted"/>
<evidence type="ECO:0000256" key="15">
    <source>
        <dbReference type="SAM" id="MobiDB-lite"/>
    </source>
</evidence>
<dbReference type="PANTHER" id="PTHR48033">
    <property type="entry name" value="RNA-BINDING (RRM/RBD/RNP MOTIFS) FAMILY PROTEIN"/>
    <property type="match status" value="1"/>
</dbReference>
<dbReference type="GO" id="GO:0005654">
    <property type="term" value="C:nucleoplasm"/>
    <property type="evidence" value="ECO:0007669"/>
    <property type="project" value="TreeGrafter"/>
</dbReference>
<feature type="compositionally biased region" description="Gly residues" evidence="15">
    <location>
        <begin position="295"/>
        <end position="312"/>
    </location>
</feature>
<dbReference type="CDD" id="cd12321">
    <property type="entry name" value="RRM1_TDP43"/>
    <property type="match status" value="1"/>
</dbReference>
<dbReference type="GO" id="GO:0003723">
    <property type="term" value="F:RNA binding"/>
    <property type="evidence" value="ECO:0007669"/>
    <property type="project" value="UniProtKB-UniRule"/>
</dbReference>
<dbReference type="GO" id="GO:0003690">
    <property type="term" value="F:double-stranded DNA binding"/>
    <property type="evidence" value="ECO:0007669"/>
    <property type="project" value="UniProtKB-ARBA"/>
</dbReference>
<dbReference type="Gene3D" id="3.30.70.330">
    <property type="match status" value="2"/>
</dbReference>